<keyword evidence="2" id="KW-0808">Transferase</keyword>
<gene>
    <name evidence="3" type="ORF">V6N11_044131</name>
</gene>
<dbReference type="EMBL" id="JBBPBN010000023">
    <property type="protein sequence ID" value="KAK9011277.1"/>
    <property type="molecule type" value="Genomic_DNA"/>
</dbReference>
<comment type="caution">
    <text evidence="3">The sequence shown here is derived from an EMBL/GenBank/DDBJ whole genome shotgun (WGS) entry which is preliminary data.</text>
</comment>
<dbReference type="SUPFAM" id="SSF53756">
    <property type="entry name" value="UDP-Glycosyltransferase/glycogen phosphorylase"/>
    <property type="match status" value="1"/>
</dbReference>
<sequence>MLLRVSWISSSKPFPTGCRLLIPMQLSPFQHYAIRFWGYLQYKEIILRGIVPFKDEQYVSDGTLEMPIDIPVLQALADKSTNIYAIDPLASLSRRINMPEIQHDRLNLSLWKEETSYTEWLNTKEPNSVVYVNYGSITVMSNHHLKEFAWELANGKYPFLWIVRPEVVTGESAVLPKELMEETKERGFITSWCL</sequence>
<name>A0ABR2REC7_9ROSI</name>
<dbReference type="PANTHER" id="PTHR11926">
    <property type="entry name" value="GLUCOSYL/GLUCURONOSYL TRANSFERASES"/>
    <property type="match status" value="1"/>
</dbReference>
<accession>A0ABR2REC7</accession>
<evidence type="ECO:0000256" key="2">
    <source>
        <dbReference type="ARBA" id="ARBA00022676"/>
    </source>
</evidence>
<dbReference type="PANTHER" id="PTHR11926:SF1343">
    <property type="entry name" value="7-DEOXYLOGANETIN GLUCOSYLTRANSFERASE-LIKE"/>
    <property type="match status" value="1"/>
</dbReference>
<keyword evidence="2" id="KW-0328">Glycosyltransferase</keyword>
<organism evidence="3 4">
    <name type="scientific">Hibiscus sabdariffa</name>
    <name type="common">roselle</name>
    <dbReference type="NCBI Taxonomy" id="183260"/>
    <lineage>
        <taxon>Eukaryota</taxon>
        <taxon>Viridiplantae</taxon>
        <taxon>Streptophyta</taxon>
        <taxon>Embryophyta</taxon>
        <taxon>Tracheophyta</taxon>
        <taxon>Spermatophyta</taxon>
        <taxon>Magnoliopsida</taxon>
        <taxon>eudicotyledons</taxon>
        <taxon>Gunneridae</taxon>
        <taxon>Pentapetalae</taxon>
        <taxon>rosids</taxon>
        <taxon>malvids</taxon>
        <taxon>Malvales</taxon>
        <taxon>Malvaceae</taxon>
        <taxon>Malvoideae</taxon>
        <taxon>Hibiscus</taxon>
    </lineage>
</organism>
<evidence type="ECO:0000313" key="3">
    <source>
        <dbReference type="EMBL" id="KAK9011277.1"/>
    </source>
</evidence>
<keyword evidence="4" id="KW-1185">Reference proteome</keyword>
<evidence type="ECO:0000256" key="1">
    <source>
        <dbReference type="ARBA" id="ARBA00009995"/>
    </source>
</evidence>
<comment type="similarity">
    <text evidence="1">Belongs to the UDP-glycosyltransferase family.</text>
</comment>
<dbReference type="Gene3D" id="3.40.50.2000">
    <property type="entry name" value="Glycogen Phosphorylase B"/>
    <property type="match status" value="1"/>
</dbReference>
<protein>
    <submittedName>
        <fullName evidence="3">Uncharacterized protein</fullName>
    </submittedName>
</protein>
<evidence type="ECO:0000313" key="4">
    <source>
        <dbReference type="Proteomes" id="UP001396334"/>
    </source>
</evidence>
<reference evidence="3 4" key="1">
    <citation type="journal article" date="2024" name="G3 (Bethesda)">
        <title>Genome assembly of Hibiscus sabdariffa L. provides insights into metabolisms of medicinal natural products.</title>
        <authorList>
            <person name="Kim T."/>
        </authorList>
    </citation>
    <scope>NUCLEOTIDE SEQUENCE [LARGE SCALE GENOMIC DNA]</scope>
    <source>
        <strain evidence="3">TK-2024</strain>
        <tissue evidence="3">Old leaves</tissue>
    </source>
</reference>
<proteinExistence type="inferred from homology"/>
<dbReference type="Proteomes" id="UP001396334">
    <property type="component" value="Unassembled WGS sequence"/>
</dbReference>